<feature type="compositionally biased region" description="Low complexity" evidence="7">
    <location>
        <begin position="660"/>
        <end position="686"/>
    </location>
</feature>
<keyword evidence="3 6" id="KW-0238">DNA-binding</keyword>
<reference evidence="10 11" key="1">
    <citation type="journal article" date="2019" name="Nat. Ecol. Evol.">
        <title>Megaphylogeny resolves global patterns of mushroom evolution.</title>
        <authorList>
            <person name="Varga T."/>
            <person name="Krizsan K."/>
            <person name="Foldi C."/>
            <person name="Dima B."/>
            <person name="Sanchez-Garcia M."/>
            <person name="Sanchez-Ramirez S."/>
            <person name="Szollosi G.J."/>
            <person name="Szarkandi J.G."/>
            <person name="Papp V."/>
            <person name="Albert L."/>
            <person name="Andreopoulos W."/>
            <person name="Angelini C."/>
            <person name="Antonin V."/>
            <person name="Barry K.W."/>
            <person name="Bougher N.L."/>
            <person name="Buchanan P."/>
            <person name="Buyck B."/>
            <person name="Bense V."/>
            <person name="Catcheside P."/>
            <person name="Chovatia M."/>
            <person name="Cooper J."/>
            <person name="Damon W."/>
            <person name="Desjardin D."/>
            <person name="Finy P."/>
            <person name="Geml J."/>
            <person name="Haridas S."/>
            <person name="Hughes K."/>
            <person name="Justo A."/>
            <person name="Karasinski D."/>
            <person name="Kautmanova I."/>
            <person name="Kiss B."/>
            <person name="Kocsube S."/>
            <person name="Kotiranta H."/>
            <person name="LaButti K.M."/>
            <person name="Lechner B.E."/>
            <person name="Liimatainen K."/>
            <person name="Lipzen A."/>
            <person name="Lukacs Z."/>
            <person name="Mihaltcheva S."/>
            <person name="Morgado L.N."/>
            <person name="Niskanen T."/>
            <person name="Noordeloos M.E."/>
            <person name="Ohm R.A."/>
            <person name="Ortiz-Santana B."/>
            <person name="Ovrebo C."/>
            <person name="Racz N."/>
            <person name="Riley R."/>
            <person name="Savchenko A."/>
            <person name="Shiryaev A."/>
            <person name="Soop K."/>
            <person name="Spirin V."/>
            <person name="Szebenyi C."/>
            <person name="Tomsovsky M."/>
            <person name="Tulloss R.E."/>
            <person name="Uehling J."/>
            <person name="Grigoriev I.V."/>
            <person name="Vagvolgyi C."/>
            <person name="Papp T."/>
            <person name="Martin F.M."/>
            <person name="Miettinen O."/>
            <person name="Hibbett D.S."/>
            <person name="Nagy L.G."/>
        </authorList>
    </citation>
    <scope>NUCLEOTIDE SEQUENCE [LARGE SCALE GENOMIC DNA]</scope>
    <source>
        <strain evidence="10 11">CBS 962.96</strain>
    </source>
</reference>
<feature type="region of interest" description="Disordered" evidence="7">
    <location>
        <begin position="468"/>
        <end position="487"/>
    </location>
</feature>
<evidence type="ECO:0000256" key="1">
    <source>
        <dbReference type="ARBA" id="ARBA00004123"/>
    </source>
</evidence>
<evidence type="ECO:0000259" key="8">
    <source>
        <dbReference type="PROSITE" id="PS50006"/>
    </source>
</evidence>
<dbReference type="PANTHER" id="PTHR45881:SF1">
    <property type="entry name" value="FORK HEAD PROTEIN HOMOLOG 2"/>
    <property type="match status" value="1"/>
</dbReference>
<dbReference type="InterPro" id="IPR008984">
    <property type="entry name" value="SMAD_FHA_dom_sf"/>
</dbReference>
<keyword evidence="5 6" id="KW-0539">Nucleus</keyword>
<proteinExistence type="predicted"/>
<keyword evidence="11" id="KW-1185">Reference proteome</keyword>
<protein>
    <recommendedName>
        <fullName evidence="12">Fork-head domain-containing protein</fullName>
    </recommendedName>
</protein>
<dbReference type="PROSITE" id="PS50039">
    <property type="entry name" value="FORK_HEAD_3"/>
    <property type="match status" value="1"/>
</dbReference>
<dbReference type="InterPro" id="IPR001766">
    <property type="entry name" value="Fork_head_dom"/>
</dbReference>
<feature type="DNA-binding region" description="Fork-head" evidence="6">
    <location>
        <begin position="249"/>
        <end position="342"/>
    </location>
</feature>
<dbReference type="Gene3D" id="2.60.200.20">
    <property type="match status" value="1"/>
</dbReference>
<organism evidence="10 11">
    <name type="scientific">Dendrothele bispora (strain CBS 962.96)</name>
    <dbReference type="NCBI Taxonomy" id="1314807"/>
    <lineage>
        <taxon>Eukaryota</taxon>
        <taxon>Fungi</taxon>
        <taxon>Dikarya</taxon>
        <taxon>Basidiomycota</taxon>
        <taxon>Agaricomycotina</taxon>
        <taxon>Agaricomycetes</taxon>
        <taxon>Agaricomycetidae</taxon>
        <taxon>Agaricales</taxon>
        <taxon>Agaricales incertae sedis</taxon>
        <taxon>Dendrothele</taxon>
    </lineage>
</organism>
<comment type="subcellular location">
    <subcellularLocation>
        <location evidence="1 6">Nucleus</location>
    </subcellularLocation>
</comment>
<feature type="region of interest" description="Disordered" evidence="7">
    <location>
        <begin position="637"/>
        <end position="686"/>
    </location>
</feature>
<dbReference type="Pfam" id="PF00250">
    <property type="entry name" value="Forkhead"/>
    <property type="match status" value="1"/>
</dbReference>
<evidence type="ECO:0000256" key="4">
    <source>
        <dbReference type="ARBA" id="ARBA00023163"/>
    </source>
</evidence>
<dbReference type="GO" id="GO:0000978">
    <property type="term" value="F:RNA polymerase II cis-regulatory region sequence-specific DNA binding"/>
    <property type="evidence" value="ECO:0007669"/>
    <property type="project" value="TreeGrafter"/>
</dbReference>
<evidence type="ECO:0000256" key="5">
    <source>
        <dbReference type="ARBA" id="ARBA00023242"/>
    </source>
</evidence>
<feature type="region of interest" description="Disordered" evidence="7">
    <location>
        <begin position="342"/>
        <end position="423"/>
    </location>
</feature>
<evidence type="ECO:0000259" key="9">
    <source>
        <dbReference type="PROSITE" id="PS50039"/>
    </source>
</evidence>
<feature type="compositionally biased region" description="Pro residues" evidence="7">
    <location>
        <begin position="142"/>
        <end position="151"/>
    </location>
</feature>
<dbReference type="OrthoDB" id="5954824at2759"/>
<name>A0A4S8MS46_DENBC</name>
<evidence type="ECO:0000313" key="10">
    <source>
        <dbReference type="EMBL" id="THV05459.1"/>
    </source>
</evidence>
<dbReference type="CDD" id="cd22701">
    <property type="entry name" value="FHA_FKH1-like"/>
    <property type="match status" value="1"/>
</dbReference>
<evidence type="ECO:0008006" key="12">
    <source>
        <dbReference type="Google" id="ProtNLM"/>
    </source>
</evidence>
<dbReference type="Gene3D" id="1.10.10.10">
    <property type="entry name" value="Winged helix-like DNA-binding domain superfamily/Winged helix DNA-binding domain"/>
    <property type="match status" value="1"/>
</dbReference>
<dbReference type="Pfam" id="PF00498">
    <property type="entry name" value="FHA"/>
    <property type="match status" value="1"/>
</dbReference>
<feature type="region of interest" description="Disordered" evidence="7">
    <location>
        <begin position="140"/>
        <end position="249"/>
    </location>
</feature>
<feature type="compositionally biased region" description="Low complexity" evidence="7">
    <location>
        <begin position="758"/>
        <end position="769"/>
    </location>
</feature>
<dbReference type="AlphaFoldDB" id="A0A4S8MS46"/>
<dbReference type="SMART" id="SM00339">
    <property type="entry name" value="FH"/>
    <property type="match status" value="1"/>
</dbReference>
<dbReference type="GO" id="GO:0005634">
    <property type="term" value="C:nucleus"/>
    <property type="evidence" value="ECO:0007669"/>
    <property type="project" value="UniProtKB-SubCell"/>
</dbReference>
<evidence type="ECO:0000313" key="11">
    <source>
        <dbReference type="Proteomes" id="UP000297245"/>
    </source>
</evidence>
<feature type="compositionally biased region" description="Low complexity" evidence="7">
    <location>
        <begin position="384"/>
        <end position="419"/>
    </location>
</feature>
<evidence type="ECO:0000256" key="2">
    <source>
        <dbReference type="ARBA" id="ARBA00023015"/>
    </source>
</evidence>
<dbReference type="EMBL" id="ML179049">
    <property type="protein sequence ID" value="THV05459.1"/>
    <property type="molecule type" value="Genomic_DNA"/>
</dbReference>
<dbReference type="Proteomes" id="UP000297245">
    <property type="component" value="Unassembled WGS sequence"/>
</dbReference>
<dbReference type="InterPro" id="IPR036390">
    <property type="entry name" value="WH_DNA-bd_sf"/>
</dbReference>
<dbReference type="PRINTS" id="PR00053">
    <property type="entry name" value="FORKHEAD"/>
</dbReference>
<feature type="compositionally biased region" description="Pro residues" evidence="7">
    <location>
        <begin position="512"/>
        <end position="521"/>
    </location>
</feature>
<feature type="compositionally biased region" description="Low complexity" evidence="7">
    <location>
        <begin position="493"/>
        <end position="511"/>
    </location>
</feature>
<dbReference type="PANTHER" id="PTHR45881">
    <property type="entry name" value="CHECKPOINT SUPPRESSOR 1-LIKE, ISOFORM A-RELATED"/>
    <property type="match status" value="1"/>
</dbReference>
<gene>
    <name evidence="10" type="ORF">K435DRAFT_850013</name>
</gene>
<dbReference type="InterPro" id="IPR036388">
    <property type="entry name" value="WH-like_DNA-bd_sf"/>
</dbReference>
<evidence type="ECO:0000256" key="3">
    <source>
        <dbReference type="ARBA" id="ARBA00023125"/>
    </source>
</evidence>
<dbReference type="PROSITE" id="PS50006">
    <property type="entry name" value="FHA_DOMAIN"/>
    <property type="match status" value="1"/>
</dbReference>
<keyword evidence="4" id="KW-0804">Transcription</keyword>
<feature type="region of interest" description="Disordered" evidence="7">
    <location>
        <begin position="724"/>
        <end position="769"/>
    </location>
</feature>
<feature type="domain" description="FHA" evidence="8">
    <location>
        <begin position="48"/>
        <end position="117"/>
    </location>
</feature>
<evidence type="ECO:0000256" key="7">
    <source>
        <dbReference type="SAM" id="MobiDB-lite"/>
    </source>
</evidence>
<feature type="compositionally biased region" description="Low complexity" evidence="7">
    <location>
        <begin position="152"/>
        <end position="167"/>
    </location>
</feature>
<feature type="compositionally biased region" description="Basic residues" evidence="7">
    <location>
        <begin position="637"/>
        <end position="651"/>
    </location>
</feature>
<keyword evidence="2" id="KW-0805">Transcription regulation</keyword>
<accession>A0A4S8MS46</accession>
<dbReference type="CDD" id="cd00059">
    <property type="entry name" value="FH_FOX"/>
    <property type="match status" value="1"/>
</dbReference>
<feature type="compositionally biased region" description="Low complexity" evidence="7">
    <location>
        <begin position="204"/>
        <end position="217"/>
    </location>
</feature>
<dbReference type="InterPro" id="IPR000253">
    <property type="entry name" value="FHA_dom"/>
</dbReference>
<feature type="region of interest" description="Disordered" evidence="7">
    <location>
        <begin position="493"/>
        <end position="521"/>
    </location>
</feature>
<sequence>MESRTRSTSPVTNVIIKEEEVDTPSSKISAYYSLVFPHFTFYIQTLSITIGRRCNPNPHNATSSSSSAAEQPQVDVDLGALKSVSRLHAKIEYDPEEDRFFLVVIGRNGAWVDGVWSGSGTRTPLGERSQIQIASRIFHFVLPPPPPPEDTPSPSSHSSTNRPRSPSLDITSISPPSSQPSHSPPPPPRETKPKPPTPPPEPQLPNSNAIGKSAKSSTSKKRKKSETTEVSVPESLPPPRPKPEEMPPKPTFTYAQLIYRAIKAHDGKATLQEICTWIMNEFEYYRYAEGAWMSSVRHNLSSGRAFKKMERCGGDRGKGFFWSLDENFVHIFEEQEAKARAQAVEGEDKAGGKSKKKGASVSEPPLKRSVKGDAKAVLPPPLTSTPLPSAAAKTITVASTTPAASPAPATSPPLTSNTSGKVSTTAAPTGVFAYPHHPYVMTPATMSSSYSGAHINGANPYAVLTQSHWTNSQPTGGKPSPPTQYTSTSTLATVTANSPTPAQSTSASSNPVPSPPNPPTVIKPIAMPSTTTNAIATSPATSAVSSIPAQPSNSASTLPDVVIPIIRGPIPPTHPEYSPAHPNNSAKVGYMVLHERTLILDPDVFSELTKETLADLEKMGARQALNVLTVHMVKALKERRKKKNAKNRGRGGKNPGGPGRKTIPPDASSSLSPAPLSQTSTPTPVVSVGVQMDKPEALMPSNIAPSSSDPASMIVDVPQPSASVATISSSQREESPIIIIDSDDEGPAAKRRKLDDFSSTTAVTSSTVS</sequence>
<feature type="compositionally biased region" description="Pro residues" evidence="7">
    <location>
        <begin position="182"/>
        <end position="203"/>
    </location>
</feature>
<evidence type="ECO:0000256" key="6">
    <source>
        <dbReference type="PROSITE-ProRule" id="PRU00089"/>
    </source>
</evidence>
<feature type="domain" description="Fork-head" evidence="9">
    <location>
        <begin position="249"/>
        <end position="342"/>
    </location>
</feature>
<dbReference type="SUPFAM" id="SSF49879">
    <property type="entry name" value="SMAD/FHA domain"/>
    <property type="match status" value="1"/>
</dbReference>
<dbReference type="GO" id="GO:0000981">
    <property type="term" value="F:DNA-binding transcription factor activity, RNA polymerase II-specific"/>
    <property type="evidence" value="ECO:0007669"/>
    <property type="project" value="TreeGrafter"/>
</dbReference>
<dbReference type="SUPFAM" id="SSF46785">
    <property type="entry name" value="Winged helix' DNA-binding domain"/>
    <property type="match status" value="1"/>
</dbReference>